<dbReference type="InterPro" id="IPR009048">
    <property type="entry name" value="A-macroglobulin_rcpt-bd"/>
</dbReference>
<dbReference type="Pfam" id="PF07678">
    <property type="entry name" value="TED_complement"/>
    <property type="match status" value="1"/>
</dbReference>
<keyword evidence="4" id="KW-0336">GPI-anchor</keyword>
<keyword evidence="7" id="KW-0722">Serine protease inhibitor</keyword>
<dbReference type="SMART" id="SM01359">
    <property type="entry name" value="A2M_N_2"/>
    <property type="match status" value="1"/>
</dbReference>
<dbReference type="PROSITE" id="PS00477">
    <property type="entry name" value="ALPHA_2_MACROGLOBULIN"/>
    <property type="match status" value="1"/>
</dbReference>
<evidence type="ECO:0000259" key="19">
    <source>
        <dbReference type="SMART" id="SM01361"/>
    </source>
</evidence>
<evidence type="ECO:0000256" key="16">
    <source>
        <dbReference type="SAM" id="SignalP"/>
    </source>
</evidence>
<dbReference type="InterPro" id="IPR001599">
    <property type="entry name" value="Macroglobln_a2"/>
</dbReference>
<dbReference type="SUPFAM" id="SSF49410">
    <property type="entry name" value="Alpha-macroglobulin receptor domain"/>
    <property type="match status" value="1"/>
</dbReference>
<dbReference type="SMART" id="SM01419">
    <property type="entry name" value="Thiol-ester_cl"/>
    <property type="match status" value="1"/>
</dbReference>
<dbReference type="Gene3D" id="2.60.40.10">
    <property type="entry name" value="Immunoglobulins"/>
    <property type="match status" value="2"/>
</dbReference>
<evidence type="ECO:0000256" key="9">
    <source>
        <dbReference type="ARBA" id="ARBA00023136"/>
    </source>
</evidence>
<dbReference type="InterPro" id="IPR041813">
    <property type="entry name" value="A2M_TED"/>
</dbReference>
<dbReference type="SUPFAM" id="SSF48239">
    <property type="entry name" value="Terpenoid cyclases/Protein prenyltransferases"/>
    <property type="match status" value="1"/>
</dbReference>
<keyword evidence="6 16" id="KW-0732">Signal</keyword>
<evidence type="ECO:0000256" key="6">
    <source>
        <dbReference type="ARBA" id="ARBA00022729"/>
    </source>
</evidence>
<dbReference type="Pfam" id="PF00207">
    <property type="entry name" value="A2M"/>
    <property type="match status" value="1"/>
</dbReference>
<dbReference type="SMART" id="SM01361">
    <property type="entry name" value="A2M_recep"/>
    <property type="match status" value="1"/>
</dbReference>
<dbReference type="PANTHER" id="PTHR11412:SF136">
    <property type="entry name" value="CD109 ANTIGEN"/>
    <property type="match status" value="1"/>
</dbReference>
<gene>
    <name evidence="20" type="primary">TEP</name>
</gene>
<comment type="subunit">
    <text evidence="14">Heterodimer; disulfide-linked. Interacts with TGFB1 and TGFBR1. Forms a heteromeric complex with TGFBR1, TGFBR2 and TGFBR3 in a ligand-independent manner.</text>
</comment>
<keyword evidence="5" id="KW-0646">Protease inhibitor</keyword>
<evidence type="ECO:0000256" key="14">
    <source>
        <dbReference type="ARBA" id="ARBA00063008"/>
    </source>
</evidence>
<evidence type="ECO:0000256" key="11">
    <source>
        <dbReference type="ARBA" id="ARBA00023180"/>
    </source>
</evidence>
<dbReference type="InterPro" id="IPR019742">
    <property type="entry name" value="MacrogloblnA2_CS"/>
</dbReference>
<dbReference type="InterPro" id="IPR011625">
    <property type="entry name" value="A2M_N_BRD"/>
</dbReference>
<dbReference type="Pfam" id="PF01835">
    <property type="entry name" value="MG2"/>
    <property type="match status" value="1"/>
</dbReference>
<keyword evidence="9" id="KW-0472">Membrane</keyword>
<evidence type="ECO:0000256" key="13">
    <source>
        <dbReference type="ARBA" id="ARBA00056820"/>
    </source>
</evidence>
<dbReference type="InterPro" id="IPR002890">
    <property type="entry name" value="MG2"/>
</dbReference>
<dbReference type="FunFam" id="1.50.10.20:FF:000001">
    <property type="entry name" value="CD109 isoform 1"/>
    <property type="match status" value="1"/>
</dbReference>
<organism evidence="20">
    <name type="scientific">Tauphaedusa tau</name>
    <dbReference type="NCBI Taxonomy" id="2306593"/>
    <lineage>
        <taxon>Eukaryota</taxon>
        <taxon>Metazoa</taxon>
        <taxon>Spiralia</taxon>
        <taxon>Lophotrochozoa</taxon>
        <taxon>Mollusca</taxon>
        <taxon>Gastropoda</taxon>
        <taxon>Heterobranchia</taxon>
        <taxon>Euthyneura</taxon>
        <taxon>Panpulmonata</taxon>
        <taxon>Eupulmonata</taxon>
        <taxon>Stylommatophora</taxon>
        <taxon>Helicina</taxon>
        <taxon>Clausilioidea</taxon>
        <taxon>Clausiliidae</taxon>
        <taxon>Phaedusinae</taxon>
        <taxon>Tauphaedusa</taxon>
    </lineage>
</organism>
<dbReference type="InterPro" id="IPR008930">
    <property type="entry name" value="Terpenoid_cyclase/PrenylTrfase"/>
</dbReference>
<dbReference type="Gene3D" id="1.50.10.20">
    <property type="match status" value="1"/>
</dbReference>
<dbReference type="GO" id="GO:0004867">
    <property type="term" value="F:serine-type endopeptidase inhibitor activity"/>
    <property type="evidence" value="ECO:0007669"/>
    <property type="project" value="UniProtKB-KW"/>
</dbReference>
<keyword evidence="3" id="KW-1003">Cell membrane</keyword>
<dbReference type="InterPro" id="IPR014756">
    <property type="entry name" value="Ig_E-set"/>
</dbReference>
<evidence type="ECO:0000256" key="10">
    <source>
        <dbReference type="ARBA" id="ARBA00023157"/>
    </source>
</evidence>
<evidence type="ECO:0000259" key="17">
    <source>
        <dbReference type="SMART" id="SM01359"/>
    </source>
</evidence>
<dbReference type="GO" id="GO:0098552">
    <property type="term" value="C:side of membrane"/>
    <property type="evidence" value="ECO:0007669"/>
    <property type="project" value="UniProtKB-KW"/>
</dbReference>
<dbReference type="Gene3D" id="2.60.40.2950">
    <property type="match status" value="1"/>
</dbReference>
<dbReference type="PANTHER" id="PTHR11412">
    <property type="entry name" value="MACROGLOBULIN / COMPLEMENT"/>
    <property type="match status" value="1"/>
</dbReference>
<feature type="signal peptide" evidence="16">
    <location>
        <begin position="1"/>
        <end position="16"/>
    </location>
</feature>
<feature type="domain" description="Alpha-2-macroglobulin" evidence="18">
    <location>
        <begin position="716"/>
        <end position="807"/>
    </location>
</feature>
<proteinExistence type="evidence at transcript level"/>
<evidence type="ECO:0000256" key="2">
    <source>
        <dbReference type="ARBA" id="ARBA00010952"/>
    </source>
</evidence>
<evidence type="ECO:0000256" key="12">
    <source>
        <dbReference type="ARBA" id="ARBA00023288"/>
    </source>
</evidence>
<dbReference type="GO" id="GO:0005615">
    <property type="term" value="C:extracellular space"/>
    <property type="evidence" value="ECO:0007669"/>
    <property type="project" value="InterPro"/>
</dbReference>
<evidence type="ECO:0000313" key="20">
    <source>
        <dbReference type="EMBL" id="BAE44110.1"/>
    </source>
</evidence>
<dbReference type="Pfam" id="PF17791">
    <property type="entry name" value="MG3"/>
    <property type="match status" value="1"/>
</dbReference>
<dbReference type="EMBL" id="AB206788">
    <property type="protein sequence ID" value="BAE44110.1"/>
    <property type="molecule type" value="mRNA"/>
</dbReference>
<protein>
    <recommendedName>
        <fullName evidence="15">CD109 antigen</fullName>
    </recommendedName>
</protein>
<keyword evidence="10" id="KW-1015">Disulfide bond</keyword>
<feature type="domain" description="Alpha-macroglobulin receptor-binding" evidence="19">
    <location>
        <begin position="1339"/>
        <end position="1423"/>
    </location>
</feature>
<evidence type="ECO:0000259" key="18">
    <source>
        <dbReference type="SMART" id="SM01360"/>
    </source>
</evidence>
<dbReference type="SUPFAM" id="SSF81296">
    <property type="entry name" value="E set domains"/>
    <property type="match status" value="1"/>
</dbReference>
<reference evidence="20" key="1">
    <citation type="submission" date="2005-03" db="EMBL/GenBank/DDBJ databases">
        <title>Thioester-containing protein genes of a lophotrocozoa molluscan snail, Euphaedusa tau.</title>
        <authorList>
            <person name="Fujito N."/>
            <person name="Ueshima R."/>
            <person name="Nonaka M."/>
        </authorList>
    </citation>
    <scope>NUCLEOTIDE SEQUENCE</scope>
</reference>
<accession>Q3V653</accession>
<dbReference type="FunFam" id="2.60.40.10:FF:000155">
    <property type="entry name" value="complement C3 isoform X1"/>
    <property type="match status" value="1"/>
</dbReference>
<dbReference type="Gene3D" id="2.60.120.1540">
    <property type="match status" value="1"/>
</dbReference>
<evidence type="ECO:0000256" key="3">
    <source>
        <dbReference type="ARBA" id="ARBA00022475"/>
    </source>
</evidence>
<evidence type="ECO:0000256" key="7">
    <source>
        <dbReference type="ARBA" id="ARBA00022900"/>
    </source>
</evidence>
<dbReference type="Gene3D" id="2.60.40.1930">
    <property type="match status" value="2"/>
</dbReference>
<dbReference type="InterPro" id="IPR011626">
    <property type="entry name" value="Alpha-macroglobulin_TED"/>
</dbReference>
<feature type="domain" description="Alpha-2-macroglobulin bait region" evidence="17">
    <location>
        <begin position="450"/>
        <end position="586"/>
    </location>
</feature>
<dbReference type="InterPro" id="IPR041555">
    <property type="entry name" value="MG3"/>
</dbReference>
<evidence type="ECO:0000256" key="1">
    <source>
        <dbReference type="ARBA" id="ARBA00004609"/>
    </source>
</evidence>
<name>Q3V653_9EUPU</name>
<keyword evidence="11" id="KW-0325">Glycoprotein</keyword>
<sequence length="1444" mass="156666">MRALLVLAVAIAAAWADNSYVVISPSKIRANMDLSLSVNILKATADVTVTASILRGTTSVATGTGVFKAGTPDSLTLKIPQGLPNAGYTLSVVGTGGLIFNNSTPLTFNSKELSLFIQSDKAIYKPGDTVDFRAFAVYADLKSYTGPIDISVFDAAANKIKQWLQVKPTDGVITQNLTLSSQPVLGDWRIHVETGDSNVEKVFTVAEYVLPKFEVDVVMPSYSLTTDTDITFTVKAKYTYGKPVTGTADVSVKLNYDSTLYDYSRALPVSAVHVPVDGEAKVTIPMADVKRIRTSLNGNVLIVTANVSESLTGNTMSGNGTVKLYDKGVTLEFPKTNPNTFKPGLKYTAYLKVSQPDGLPVSTSTQTVNVNTDVVIELPGITPTPYFYYQDPTESRKLPVALYDVPDNGLVEVPVDIPNDAKSATITATFQGVSATLSLGKSHSPSNSYIQLFLETTSAIQAGDSIPFRVKATQPITSLVYQVLSRGGIVRTGSFNTNGQSEYTFSVKSDSSMAPNARIVVYYVRTDGEIVTDSISFDVGGAFRNKVSISVNTTDAEPGDKVTVTVQADPPSTAHLLAIDQSVLLLKSGNDVSADDVYNELKAYDTIDSNSNVFPIFDDCPVCRRKRLLIWWPRPIFFGGNDATQIFQNSGVKVITDALVYHYQEPYPDYIFDKGGLIFEMAPGMPVPTAASGHGTETSNGDLQEPARTRSNFAETWLWLETSIGTNGTASISTQVPDTITPWVAGAFAVNSVTGLGVVPTQTHLRVFRPFFVSLNLPYSVTRGEQLALQAIVFNYMSDDMQVRVTLAKSSSFFNIIINANSQQELKQEDAVQDILVAAGDAKSVYFPIVPSDLGRIDVEVKAQSTRAADAVRRQLLVEAEGVPKEYNVPMLIDLTNGKNTFTETASLTLPATTVKGSELARVTAVGDMMGPTISGLDSLLQMPTGCGEQTMLGLAPDVYVTDYLKSVNQLTGDIKSKALGYMESGYQRELTYKHKDGSFSAFGDSDKSGSMWLTAFVTRVFHQAKAHIYIDDSIIITALQWMIGHQNSDGSFPEPGNVIHKNMQGNAANGTALTIFVLISLLENHDLLVNTNAAGYLLDQAAAKALAYSEKAVANTDDLYILAMAAYAFQLAGSTQTQAVLTKLEQKASVKDGSKYWHQVEAPKTTNLGWESPNPTQAVGTEITSYVLLTYAAQGDLVKAKNVIQWITKQRNPHGGFQSTQDTVVALFAMSQFAKQVYSNNFNVHVTATLSPTLTYNFNIDQTNALLLQSRETNTVPAQVKVDASGSGMALVEVAVFFNVESEIEETKFELKVTLLEETINHLVVETCTRWLGEGPSSGMAVQEIGIPSGFEVDLESMTQLPTLKRTETQNKKVILYFDQISTTPVCLNFKAERTGLVAKSQPVAVRVYDYYAPHNQVTAFYQSQILKDSSICDVCKDCEQCV</sequence>
<keyword evidence="8" id="KW-0882">Thioester bond</keyword>
<dbReference type="Gene3D" id="2.20.130.20">
    <property type="match status" value="2"/>
</dbReference>
<dbReference type="CDD" id="cd02897">
    <property type="entry name" value="A2M_2"/>
    <property type="match status" value="1"/>
</dbReference>
<dbReference type="InterPro" id="IPR047565">
    <property type="entry name" value="Alpha-macroglob_thiol-ester_cl"/>
</dbReference>
<feature type="chain" id="PRO_5004230506" description="CD109 antigen" evidence="16">
    <location>
        <begin position="17"/>
        <end position="1444"/>
    </location>
</feature>
<evidence type="ECO:0000256" key="8">
    <source>
        <dbReference type="ARBA" id="ARBA00022966"/>
    </source>
</evidence>
<evidence type="ECO:0000256" key="15">
    <source>
        <dbReference type="ARBA" id="ARBA00069665"/>
    </source>
</evidence>
<dbReference type="Gene3D" id="2.60.40.690">
    <property type="entry name" value="Alpha-macroglobulin, receptor-binding domain"/>
    <property type="match status" value="1"/>
</dbReference>
<comment type="similarity">
    <text evidence="2">Belongs to the protease inhibitor I39 (alpha-2-macroglobulin) family.</text>
</comment>
<comment type="function">
    <text evidence="13">Modulates negatively TGFB1 signaling in keratinocytes.</text>
</comment>
<dbReference type="FunFam" id="2.60.40.1930:FF:000001">
    <property type="entry name" value="CD109 isoform 3"/>
    <property type="match status" value="1"/>
</dbReference>
<evidence type="ECO:0000256" key="5">
    <source>
        <dbReference type="ARBA" id="ARBA00022690"/>
    </source>
</evidence>
<dbReference type="Pfam" id="PF07677">
    <property type="entry name" value="A2M_recep"/>
    <property type="match status" value="1"/>
</dbReference>
<comment type="subcellular location">
    <subcellularLocation>
        <location evidence="1">Cell membrane</location>
        <topology evidence="1">Lipid-anchor</topology>
        <topology evidence="1">GPI-anchor</topology>
    </subcellularLocation>
</comment>
<dbReference type="Pfam" id="PF07703">
    <property type="entry name" value="A2M_BRD"/>
    <property type="match status" value="1"/>
</dbReference>
<dbReference type="SMART" id="SM01360">
    <property type="entry name" value="A2M"/>
    <property type="match status" value="1"/>
</dbReference>
<dbReference type="Gene3D" id="2.60.40.1940">
    <property type="match status" value="1"/>
</dbReference>
<keyword evidence="12" id="KW-0449">Lipoprotein</keyword>
<dbReference type="InterPro" id="IPR050473">
    <property type="entry name" value="A2M/Complement_sys"/>
</dbReference>
<dbReference type="GO" id="GO:0005886">
    <property type="term" value="C:plasma membrane"/>
    <property type="evidence" value="ECO:0007669"/>
    <property type="project" value="UniProtKB-SubCell"/>
</dbReference>
<dbReference type="InterPro" id="IPR013783">
    <property type="entry name" value="Ig-like_fold"/>
</dbReference>
<dbReference type="InterPro" id="IPR036595">
    <property type="entry name" value="A-macroglobulin_rcpt-bd_sf"/>
</dbReference>
<evidence type="ECO:0000256" key="4">
    <source>
        <dbReference type="ARBA" id="ARBA00022622"/>
    </source>
</evidence>